<dbReference type="InterPro" id="IPR053793">
    <property type="entry name" value="PB1-like"/>
</dbReference>
<sequence length="930" mass="103098">MLALELWRGCNRGNTFFKAEVAHFRSASEPDSSGISGQNLTVELCIRVIMDDGVLSPAIVLGAPSDTAMDLDFMDELFLEGCWLETMDGSGFLHQSPSSSNAIFDPLFVWPTLETNGELSANASQRKNQDETQSQRRLYNEPQARGTETTMSDVAGCSGEVEDPTIEGCEPGRMCWIGPKTNQGPASSVMERLVSALVQIKDVIRDKNVLVQIWVPVHREGRHVLTTNDLPFALDPSCAKLARYRDISANYQFSVGEDSKELVMGLPGRVFSGRVPEWTPDVRFFRNDEYPRVCHARQYDVSGTLALPIFQQGSRTCVGVVEVVLTTQKIKYRPELESVCKALEAFDLTSSEILSAQNVKVCNNYFQAALPEIQEVLRSACETHRLPLAQTWVPCVQQADPLIQVFHEACSEHHLLKGQGVVGGAFMTNQPCFSADITSFPKTKYPLSHHARMFGLRAAVAIRLRSIHTNATDFVLELFLPVDCTDPEEQKKMLTSLSLIIQQYCQNLRVLTDKELEEEGDFPINEVTVPSDARLSTTACLTEVQQSGTAVSLFPKENQMGTSRKKLSELRQLQKDSNNRTVEYGGESSTFGEGSISGVVLGKTGEKRRTKAEKTITLQVLQQYFSGSLKDAAKSIGVCSTTLKRICRQHGIKRWPSRKIKKVGHSLQKLQLVIDSVQGASGAFQIDSFYTNFPELASSNISGTSSFPTSKPSDHPKPSNLQREGANNIFSPKATASKSSSSCSQSSSSSQCCSSKMQHHPLVSNVAGNEDSVVGESFEDGMLKRVRSEAELHVSTQDNDKKLLPRSQSHKSLSDLQKKVRVPNPNLSKNNGGVSQGGDFQRVKVTYGDEKTRFRMQNNWAFKDLLQEIARRFSIQDMEQFDIKYLDDDSDLVLLTCDADLEECIEICRSSESNTVKLSLHVSRHRLGVV</sequence>
<dbReference type="Proteomes" id="UP000796880">
    <property type="component" value="Unassembled WGS sequence"/>
</dbReference>
<accession>A0A8K0MHY1</accession>
<evidence type="ECO:0000313" key="9">
    <source>
        <dbReference type="EMBL" id="KAF3446899.1"/>
    </source>
</evidence>
<protein>
    <submittedName>
        <fullName evidence="9">Uncharacterized protein</fullName>
    </submittedName>
</protein>
<dbReference type="PANTHER" id="PTHR32002">
    <property type="entry name" value="PROTEIN NLP8"/>
    <property type="match status" value="1"/>
</dbReference>
<feature type="region of interest" description="Disordered" evidence="6">
    <location>
        <begin position="703"/>
        <end position="755"/>
    </location>
</feature>
<feature type="domain" description="RWP-RK" evidence="7">
    <location>
        <begin position="602"/>
        <end position="683"/>
    </location>
</feature>
<dbReference type="Pfam" id="PF00564">
    <property type="entry name" value="PB1"/>
    <property type="match status" value="1"/>
</dbReference>
<keyword evidence="5" id="KW-0539">Nucleus</keyword>
<comment type="subunit">
    <text evidence="1">Homodimers and heterodimers.</text>
</comment>
<evidence type="ECO:0000256" key="6">
    <source>
        <dbReference type="SAM" id="MobiDB-lite"/>
    </source>
</evidence>
<dbReference type="InterPro" id="IPR055081">
    <property type="entry name" value="NLP1-9_GAF"/>
</dbReference>
<evidence type="ECO:0000259" key="8">
    <source>
        <dbReference type="PROSITE" id="PS51745"/>
    </source>
</evidence>
<dbReference type="SUPFAM" id="SSF54277">
    <property type="entry name" value="CAD &amp; PB1 domains"/>
    <property type="match status" value="1"/>
</dbReference>
<keyword evidence="4" id="KW-0804">Transcription</keyword>
<feature type="compositionally biased region" description="Low complexity" evidence="6">
    <location>
        <begin position="737"/>
        <end position="755"/>
    </location>
</feature>
<dbReference type="InterPro" id="IPR003035">
    <property type="entry name" value="RWP-RK_dom"/>
</dbReference>
<keyword evidence="2" id="KW-0805">Transcription regulation</keyword>
<name>A0A8K0MHY1_9ROSA</name>
<dbReference type="AlphaFoldDB" id="A0A8K0MHY1"/>
<dbReference type="Pfam" id="PF02042">
    <property type="entry name" value="RWP-RK"/>
    <property type="match status" value="1"/>
</dbReference>
<feature type="region of interest" description="Disordered" evidence="6">
    <location>
        <begin position="790"/>
        <end position="839"/>
    </location>
</feature>
<keyword evidence="10" id="KW-1185">Reference proteome</keyword>
<dbReference type="PROSITE" id="PS51519">
    <property type="entry name" value="RWP_RK"/>
    <property type="match status" value="1"/>
</dbReference>
<dbReference type="PROSITE" id="PS51745">
    <property type="entry name" value="PB1"/>
    <property type="match status" value="1"/>
</dbReference>
<dbReference type="CDD" id="cd06407">
    <property type="entry name" value="PB1_NLP"/>
    <property type="match status" value="1"/>
</dbReference>
<organism evidence="9 10">
    <name type="scientific">Rhamnella rubrinervis</name>
    <dbReference type="NCBI Taxonomy" id="2594499"/>
    <lineage>
        <taxon>Eukaryota</taxon>
        <taxon>Viridiplantae</taxon>
        <taxon>Streptophyta</taxon>
        <taxon>Embryophyta</taxon>
        <taxon>Tracheophyta</taxon>
        <taxon>Spermatophyta</taxon>
        <taxon>Magnoliopsida</taxon>
        <taxon>eudicotyledons</taxon>
        <taxon>Gunneridae</taxon>
        <taxon>Pentapetalae</taxon>
        <taxon>rosids</taxon>
        <taxon>fabids</taxon>
        <taxon>Rosales</taxon>
        <taxon>Rhamnaceae</taxon>
        <taxon>rhamnoid group</taxon>
        <taxon>Rhamneae</taxon>
        <taxon>Rhamnella</taxon>
    </lineage>
</organism>
<dbReference type="EMBL" id="VOIH02000005">
    <property type="protein sequence ID" value="KAF3446899.1"/>
    <property type="molecule type" value="Genomic_DNA"/>
</dbReference>
<dbReference type="Pfam" id="PF22922">
    <property type="entry name" value="GAF_NLP"/>
    <property type="match status" value="2"/>
</dbReference>
<feature type="compositionally biased region" description="Basic and acidic residues" evidence="6">
    <location>
        <begin position="790"/>
        <end position="803"/>
    </location>
</feature>
<dbReference type="GO" id="GO:0003700">
    <property type="term" value="F:DNA-binding transcription factor activity"/>
    <property type="evidence" value="ECO:0007669"/>
    <property type="project" value="InterPro"/>
</dbReference>
<dbReference type="OrthoDB" id="6270329at2759"/>
<feature type="region of interest" description="Disordered" evidence="6">
    <location>
        <begin position="119"/>
        <end position="163"/>
    </location>
</feature>
<evidence type="ECO:0000256" key="4">
    <source>
        <dbReference type="ARBA" id="ARBA00023163"/>
    </source>
</evidence>
<evidence type="ECO:0000259" key="7">
    <source>
        <dbReference type="PROSITE" id="PS51519"/>
    </source>
</evidence>
<keyword evidence="3" id="KW-0238">DNA-binding</keyword>
<comment type="caution">
    <text evidence="9">The sequence shown here is derived from an EMBL/GenBank/DDBJ whole genome shotgun (WGS) entry which is preliminary data.</text>
</comment>
<dbReference type="PANTHER" id="PTHR32002:SF44">
    <property type="entry name" value="PROTEIN NLP4"/>
    <property type="match status" value="1"/>
</dbReference>
<evidence type="ECO:0000313" key="10">
    <source>
        <dbReference type="Proteomes" id="UP000796880"/>
    </source>
</evidence>
<feature type="domain" description="PB1" evidence="8">
    <location>
        <begin position="840"/>
        <end position="923"/>
    </location>
</feature>
<evidence type="ECO:0000256" key="1">
    <source>
        <dbReference type="ARBA" id="ARBA00011726"/>
    </source>
</evidence>
<proteinExistence type="predicted"/>
<evidence type="ECO:0000256" key="5">
    <source>
        <dbReference type="ARBA" id="ARBA00023242"/>
    </source>
</evidence>
<dbReference type="InterPro" id="IPR045012">
    <property type="entry name" value="NLP"/>
</dbReference>
<evidence type="ECO:0000256" key="2">
    <source>
        <dbReference type="ARBA" id="ARBA00023015"/>
    </source>
</evidence>
<dbReference type="Gene3D" id="3.10.20.90">
    <property type="entry name" value="Phosphatidylinositol 3-kinase Catalytic Subunit, Chain A, domain 1"/>
    <property type="match status" value="1"/>
</dbReference>
<dbReference type="SMART" id="SM00666">
    <property type="entry name" value="PB1"/>
    <property type="match status" value="1"/>
</dbReference>
<evidence type="ECO:0000256" key="3">
    <source>
        <dbReference type="ARBA" id="ARBA00023125"/>
    </source>
</evidence>
<gene>
    <name evidence="9" type="ORF">FNV43_RR12079</name>
</gene>
<reference evidence="9" key="1">
    <citation type="submission" date="2020-03" db="EMBL/GenBank/DDBJ databases">
        <title>A high-quality chromosome-level genome assembly of a woody plant with both climbing and erect habits, Rhamnella rubrinervis.</title>
        <authorList>
            <person name="Lu Z."/>
            <person name="Yang Y."/>
            <person name="Zhu X."/>
            <person name="Sun Y."/>
        </authorList>
    </citation>
    <scope>NUCLEOTIDE SEQUENCE</scope>
    <source>
        <strain evidence="9">BYM</strain>
        <tissue evidence="9">Leaf</tissue>
    </source>
</reference>
<dbReference type="GO" id="GO:0003677">
    <property type="term" value="F:DNA binding"/>
    <property type="evidence" value="ECO:0007669"/>
    <property type="project" value="UniProtKB-KW"/>
</dbReference>
<dbReference type="InterPro" id="IPR034891">
    <property type="entry name" value="PB1_NLP"/>
</dbReference>
<dbReference type="InterPro" id="IPR000270">
    <property type="entry name" value="PB1_dom"/>
</dbReference>